<name>A0A7C0VDG1_UNCW3</name>
<dbReference type="Proteomes" id="UP000885847">
    <property type="component" value="Unassembled WGS sequence"/>
</dbReference>
<dbReference type="AlphaFoldDB" id="A0A7C0VDG1"/>
<protein>
    <submittedName>
        <fullName evidence="1">Uncharacterized protein</fullName>
    </submittedName>
</protein>
<accession>A0A7C0VDG1</accession>
<dbReference type="EMBL" id="DQWE01000208">
    <property type="protein sequence ID" value="HDI82998.1"/>
    <property type="molecule type" value="Genomic_DNA"/>
</dbReference>
<reference evidence="1" key="1">
    <citation type="journal article" date="2020" name="mSystems">
        <title>Genome- and Community-Level Interaction Insights into Carbon Utilization and Element Cycling Functions of Hydrothermarchaeota in Hydrothermal Sediment.</title>
        <authorList>
            <person name="Zhou Z."/>
            <person name="Liu Y."/>
            <person name="Xu W."/>
            <person name="Pan J."/>
            <person name="Luo Z.H."/>
            <person name="Li M."/>
        </authorList>
    </citation>
    <scope>NUCLEOTIDE SEQUENCE [LARGE SCALE GENOMIC DNA]</scope>
    <source>
        <strain evidence="1">HyVt-102</strain>
    </source>
</reference>
<evidence type="ECO:0000313" key="1">
    <source>
        <dbReference type="EMBL" id="HDI82998.1"/>
    </source>
</evidence>
<comment type="caution">
    <text evidence="1">The sequence shown here is derived from an EMBL/GenBank/DDBJ whole genome shotgun (WGS) entry which is preliminary data.</text>
</comment>
<sequence>MRKITAFIIILPIFLPAFHLTDILPEITDKKLTLKYRVYIDDSQKYDYGFTLNLEPEKDEAILTLTSKNGKLLMAKIDKRGNPRLMYLDN</sequence>
<proteinExistence type="predicted"/>
<gene>
    <name evidence="1" type="ORF">ENF18_04315</name>
</gene>
<feature type="non-terminal residue" evidence="1">
    <location>
        <position position="90"/>
    </location>
</feature>
<organism evidence="1">
    <name type="scientific">candidate division WOR-3 bacterium</name>
    <dbReference type="NCBI Taxonomy" id="2052148"/>
    <lineage>
        <taxon>Bacteria</taxon>
        <taxon>Bacteria division WOR-3</taxon>
    </lineage>
</organism>